<gene>
    <name evidence="3" type="ORF">DQQ01_03785</name>
</gene>
<sequence length="209" mass="23655">MENPYEGQNYRPYTPPVYQPEPEPESDSRLYQGNPTFATISLVMGILSILSICCFFPAVFLFSGLGILFSCLSKGERSRPGNGKAGVAICSSCLVISAALLIFLFSFFLFSAKGQRFLSDYYHLITSEDLTEEELYNFIYKYMYGEDGFGGEMPDSAYPGTEGYEDYYEYFNDGNGYDGYFPDEGEYDFYGDDLPDFYREQPDNGSNVI</sequence>
<organism evidence="3 4">
    <name type="scientific">Blautia argi</name>
    <dbReference type="NCBI Taxonomy" id="1912897"/>
    <lineage>
        <taxon>Bacteria</taxon>
        <taxon>Bacillati</taxon>
        <taxon>Bacillota</taxon>
        <taxon>Clostridia</taxon>
        <taxon>Lachnospirales</taxon>
        <taxon>Lachnospiraceae</taxon>
        <taxon>Blautia</taxon>
    </lineage>
</organism>
<feature type="transmembrane region" description="Helical" evidence="2">
    <location>
        <begin position="85"/>
        <end position="110"/>
    </location>
</feature>
<dbReference type="RefSeq" id="WP_111918535.1">
    <property type="nucleotide sequence ID" value="NZ_CAUWHR010000005.1"/>
</dbReference>
<dbReference type="KEGG" id="blau:DQQ01_03785"/>
<proteinExistence type="predicted"/>
<name>A0A2Z4U8R5_9FIRM</name>
<dbReference type="OrthoDB" id="1976230at2"/>
<evidence type="ECO:0000313" key="4">
    <source>
        <dbReference type="Proteomes" id="UP000250003"/>
    </source>
</evidence>
<keyword evidence="4" id="KW-1185">Reference proteome</keyword>
<evidence type="ECO:0000256" key="1">
    <source>
        <dbReference type="SAM" id="MobiDB-lite"/>
    </source>
</evidence>
<dbReference type="AlphaFoldDB" id="A0A2Z4U8R5"/>
<keyword evidence="2" id="KW-0472">Membrane</keyword>
<reference evidence="4" key="1">
    <citation type="submission" date="2018-06" db="EMBL/GenBank/DDBJ databases">
        <title>Description of Blautia argi sp. nov., a new anaerobic isolated from dog feces.</title>
        <authorList>
            <person name="Chang Y.-H."/>
            <person name="Paek J."/>
            <person name="Shin Y."/>
        </authorList>
    </citation>
    <scope>NUCLEOTIDE SEQUENCE [LARGE SCALE GENOMIC DNA]</scope>
    <source>
        <strain evidence="4">KCTC 15426</strain>
    </source>
</reference>
<dbReference type="Proteomes" id="UP000250003">
    <property type="component" value="Chromosome"/>
</dbReference>
<evidence type="ECO:0000256" key="2">
    <source>
        <dbReference type="SAM" id="Phobius"/>
    </source>
</evidence>
<accession>A0A2Z4U8R5</accession>
<keyword evidence="2" id="KW-1133">Transmembrane helix</keyword>
<feature type="transmembrane region" description="Helical" evidence="2">
    <location>
        <begin position="40"/>
        <end position="73"/>
    </location>
</feature>
<dbReference type="EMBL" id="CP030280">
    <property type="protein sequence ID" value="AWY97416.1"/>
    <property type="molecule type" value="Genomic_DNA"/>
</dbReference>
<protein>
    <submittedName>
        <fullName evidence="3">DUF4190 domain-containing protein</fullName>
    </submittedName>
</protein>
<keyword evidence="2" id="KW-0812">Transmembrane</keyword>
<evidence type="ECO:0000313" key="3">
    <source>
        <dbReference type="EMBL" id="AWY97416.1"/>
    </source>
</evidence>
<feature type="region of interest" description="Disordered" evidence="1">
    <location>
        <begin position="1"/>
        <end position="27"/>
    </location>
</feature>